<sequence length="116" mass="12083">MDSFNRVISFVLGLVVVLVFFAVVTGRLKLPGKFSTTFTKGVTPTPIKAVNPTPISTVRINGQTGASVLGNSYKNQLTNSSTKPGSIPATGLPTLFFPSLLAGAAGGVFLRKTGKK</sequence>
<comment type="caution">
    <text evidence="2">The sequence shown here is derived from an EMBL/GenBank/DDBJ whole genome shotgun (WGS) entry which is preliminary data.</text>
</comment>
<keyword evidence="1" id="KW-0472">Membrane</keyword>
<proteinExistence type="predicted"/>
<accession>A0A2H0KLG8</accession>
<evidence type="ECO:0000313" key="2">
    <source>
        <dbReference type="EMBL" id="PIQ72110.1"/>
    </source>
</evidence>
<feature type="transmembrane region" description="Helical" evidence="1">
    <location>
        <begin position="7"/>
        <end position="28"/>
    </location>
</feature>
<gene>
    <name evidence="2" type="ORF">COV86_04805</name>
</gene>
<dbReference type="Proteomes" id="UP000229570">
    <property type="component" value="Unassembled WGS sequence"/>
</dbReference>
<keyword evidence="1" id="KW-0812">Transmembrane</keyword>
<dbReference type="AlphaFoldDB" id="A0A2H0KLG8"/>
<keyword evidence="1" id="KW-1133">Transmembrane helix</keyword>
<organism evidence="2 3">
    <name type="scientific">Candidatus Roizmanbacteria bacterium CG11_big_fil_rev_8_21_14_0_20_35_14</name>
    <dbReference type="NCBI Taxonomy" id="1974855"/>
    <lineage>
        <taxon>Bacteria</taxon>
        <taxon>Candidatus Roizmaniibacteriota</taxon>
    </lineage>
</organism>
<evidence type="ECO:0000256" key="1">
    <source>
        <dbReference type="SAM" id="Phobius"/>
    </source>
</evidence>
<dbReference type="EMBL" id="PCVL01000075">
    <property type="protein sequence ID" value="PIQ72110.1"/>
    <property type="molecule type" value="Genomic_DNA"/>
</dbReference>
<feature type="transmembrane region" description="Helical" evidence="1">
    <location>
        <begin position="87"/>
        <end position="110"/>
    </location>
</feature>
<evidence type="ECO:0000313" key="3">
    <source>
        <dbReference type="Proteomes" id="UP000229570"/>
    </source>
</evidence>
<protein>
    <submittedName>
        <fullName evidence="2">Uncharacterized protein</fullName>
    </submittedName>
</protein>
<reference evidence="2 3" key="1">
    <citation type="submission" date="2017-09" db="EMBL/GenBank/DDBJ databases">
        <title>Depth-based differentiation of microbial function through sediment-hosted aquifers and enrichment of novel symbionts in the deep terrestrial subsurface.</title>
        <authorList>
            <person name="Probst A.J."/>
            <person name="Ladd B."/>
            <person name="Jarett J.K."/>
            <person name="Geller-Mcgrath D.E."/>
            <person name="Sieber C.M."/>
            <person name="Emerson J.B."/>
            <person name="Anantharaman K."/>
            <person name="Thomas B.C."/>
            <person name="Malmstrom R."/>
            <person name="Stieglmeier M."/>
            <person name="Klingl A."/>
            <person name="Woyke T."/>
            <person name="Ryan C.M."/>
            <person name="Banfield J.F."/>
        </authorList>
    </citation>
    <scope>NUCLEOTIDE SEQUENCE [LARGE SCALE GENOMIC DNA]</scope>
    <source>
        <strain evidence="2">CG11_big_fil_rev_8_21_14_0_20_35_14</strain>
    </source>
</reference>
<name>A0A2H0KLG8_9BACT</name>